<feature type="region of interest" description="Disordered" evidence="1">
    <location>
        <begin position="76"/>
        <end position="121"/>
    </location>
</feature>
<evidence type="ECO:0000313" key="2">
    <source>
        <dbReference type="EnsemblPlants" id="OMERI03G05360.1"/>
    </source>
</evidence>
<dbReference type="Gramene" id="OMERI03G05360.1">
    <property type="protein sequence ID" value="OMERI03G05360.1"/>
    <property type="gene ID" value="OMERI03G05360"/>
</dbReference>
<dbReference type="EnsemblPlants" id="OMERI03G05360.1">
    <property type="protein sequence ID" value="OMERI03G05360.1"/>
    <property type="gene ID" value="OMERI03G05360"/>
</dbReference>
<feature type="compositionally biased region" description="Basic residues" evidence="1">
    <location>
        <begin position="102"/>
        <end position="114"/>
    </location>
</feature>
<protein>
    <submittedName>
        <fullName evidence="2">Uncharacterized protein</fullName>
    </submittedName>
</protein>
<reference evidence="2" key="1">
    <citation type="submission" date="2015-04" db="UniProtKB">
        <authorList>
            <consortium name="EnsemblPlants"/>
        </authorList>
    </citation>
    <scope>IDENTIFICATION</scope>
</reference>
<organism evidence="2">
    <name type="scientific">Oryza meridionalis</name>
    <dbReference type="NCBI Taxonomy" id="40149"/>
    <lineage>
        <taxon>Eukaryota</taxon>
        <taxon>Viridiplantae</taxon>
        <taxon>Streptophyta</taxon>
        <taxon>Embryophyta</taxon>
        <taxon>Tracheophyta</taxon>
        <taxon>Spermatophyta</taxon>
        <taxon>Magnoliopsida</taxon>
        <taxon>Liliopsida</taxon>
        <taxon>Poales</taxon>
        <taxon>Poaceae</taxon>
        <taxon>BOP clade</taxon>
        <taxon>Oryzoideae</taxon>
        <taxon>Oryzeae</taxon>
        <taxon>Oryzinae</taxon>
        <taxon>Oryza</taxon>
    </lineage>
</organism>
<keyword evidence="3" id="KW-1185">Reference proteome</keyword>
<accession>A0A0E0CW09</accession>
<reference evidence="2" key="2">
    <citation type="submission" date="2018-05" db="EMBL/GenBank/DDBJ databases">
        <title>OmerRS3 (Oryza meridionalis Reference Sequence Version 3).</title>
        <authorList>
            <person name="Zhang J."/>
            <person name="Kudrna D."/>
            <person name="Lee S."/>
            <person name="Talag J."/>
            <person name="Welchert J."/>
            <person name="Wing R.A."/>
        </authorList>
    </citation>
    <scope>NUCLEOTIDE SEQUENCE [LARGE SCALE GENOMIC DNA]</scope>
    <source>
        <strain evidence="2">cv. OR44</strain>
    </source>
</reference>
<evidence type="ECO:0000313" key="3">
    <source>
        <dbReference type="Proteomes" id="UP000008021"/>
    </source>
</evidence>
<dbReference type="AlphaFoldDB" id="A0A0E0CW09"/>
<proteinExistence type="predicted"/>
<name>A0A0E0CW09_9ORYZ</name>
<dbReference type="HOGENOM" id="CLU_2352817_0_0_1"/>
<evidence type="ECO:0000256" key="1">
    <source>
        <dbReference type="SAM" id="MobiDB-lite"/>
    </source>
</evidence>
<sequence>MAKPPRHQLRLDEANPFPHFPFLSPFEISHHRHLSLPPEISFSPSRSGLLPSFLRRPTASLDACCSGTRVAANVVVSRPPGHRRPSSPSPLLLGWKEEKRREHGRKKKKRKRKRREDTDRA</sequence>
<dbReference type="Proteomes" id="UP000008021">
    <property type="component" value="Chromosome 3"/>
</dbReference>